<feature type="compositionally biased region" description="Acidic residues" evidence="5">
    <location>
        <begin position="580"/>
        <end position="591"/>
    </location>
</feature>
<sequence length="831" mass="94883">MASTSFARLLLRRTTSSKTFPKCLPFHLPQPTRLFSTTSIETTPVAEEPTTLSDRLSFIFDQMDAIERDRGEKDEALQRIRSWREKKRQQQEEVQQKSFPEASAPADLVPPAAAAAAVMETSKEVELAHPWPEWIELMERLVRQNYFHYGMMDGDPAMVPNGKPFDITRDWNAVRTACLNLGRDRFDILRYLSRQDIQILVGHGCPNLTTHVVFSAKLLRKYVRLDEGDVCSSCSLRSSCERGYLVPRKEEEARTLDVMRILLTYGFDHINGTVQNKPLMKKKSVKTAIRKLLQEVVKLSAVPIDPNLPPPIITKTPPKVKQPPPPPRKRVGRDDIEMKKGDWLCTKCDFMNFAKNVICLQCDAKRPKRELLPGEWECPKCNFLNYRRNMACFHCDCKRPPDEFTEHHMQAKPRVAPRPGLERATRMPNVSDAWNFDFDENESDGADVAAFEFADSARKDNECPIEEYEDIDSHESRRLQRIQGRGRIYTEPDEREPSLHSRRTGFDDFDDEDDDIDSYEIDLPSKDSRQEADQRTSFEVKRSNEFENLDDHSGTHNRTDSRSFNGSSRRMPGRASYSGSEDDDLDFDSDAELPVHPNWKSSHITDSRQGMRTGGRVSYGTDDDLMLNSDSDDDMDQGSRHKQKRRHMQHASVRNKRGFDSENDFSFDSESDDEDFQSQRNKLRGSKSGFGERGNASMGHNQSDSQSFRSNDRMRGGFGERGNASMGHNQSDSQSFRSNDRMRGGFGERGNASIGHNQSDCQRGGHFRSNDGMRGKMNSSGDRYAERSLRGPKRDNYASHGSGSGGRVNNRQGGFPGFDRRKGWDRSGFRQ</sequence>
<dbReference type="PANTHER" id="PTHR23111:SF29">
    <property type="entry name" value="OS07G0404300 PROTEIN"/>
    <property type="match status" value="1"/>
</dbReference>
<proteinExistence type="predicted"/>
<protein>
    <recommendedName>
        <fullName evidence="6">RanBP2-type domain-containing protein</fullName>
    </recommendedName>
</protein>
<dbReference type="InterPro" id="IPR001876">
    <property type="entry name" value="Znf_RanBP2"/>
</dbReference>
<evidence type="ECO:0000259" key="6">
    <source>
        <dbReference type="PROSITE" id="PS50199"/>
    </source>
</evidence>
<evidence type="ECO:0000256" key="4">
    <source>
        <dbReference type="PROSITE-ProRule" id="PRU00322"/>
    </source>
</evidence>
<gene>
    <name evidence="7" type="ORF">QJS04_geneDACA007353</name>
</gene>
<dbReference type="Gene3D" id="4.10.1060.10">
    <property type="entry name" value="Zinc finger, RanBP2-type"/>
    <property type="match status" value="2"/>
</dbReference>
<dbReference type="PROSITE" id="PS01358">
    <property type="entry name" value="ZF_RANBP2_1"/>
    <property type="match status" value="2"/>
</dbReference>
<feature type="domain" description="RanBP2-type" evidence="6">
    <location>
        <begin position="339"/>
        <end position="368"/>
    </location>
</feature>
<keyword evidence="8" id="KW-1185">Reference proteome</keyword>
<dbReference type="InterPro" id="IPR036443">
    <property type="entry name" value="Znf_RanBP2_sf"/>
</dbReference>
<organism evidence="7 8">
    <name type="scientific">Acorus gramineus</name>
    <name type="common">Dwarf sweet flag</name>
    <dbReference type="NCBI Taxonomy" id="55184"/>
    <lineage>
        <taxon>Eukaryota</taxon>
        <taxon>Viridiplantae</taxon>
        <taxon>Streptophyta</taxon>
        <taxon>Embryophyta</taxon>
        <taxon>Tracheophyta</taxon>
        <taxon>Spermatophyta</taxon>
        <taxon>Magnoliopsida</taxon>
        <taxon>Liliopsida</taxon>
        <taxon>Acoraceae</taxon>
        <taxon>Acorus</taxon>
    </lineage>
</organism>
<dbReference type="GO" id="GO:0005737">
    <property type="term" value="C:cytoplasm"/>
    <property type="evidence" value="ECO:0007669"/>
    <property type="project" value="TreeGrafter"/>
</dbReference>
<accession>A0AAV9BNI2</accession>
<feature type="compositionally biased region" description="Basic and acidic residues" evidence="5">
    <location>
        <begin position="488"/>
        <end position="499"/>
    </location>
</feature>
<feature type="compositionally biased region" description="Polar residues" evidence="5">
    <location>
        <begin position="726"/>
        <end position="737"/>
    </location>
</feature>
<feature type="compositionally biased region" description="Polar residues" evidence="5">
    <location>
        <begin position="599"/>
        <end position="610"/>
    </location>
</feature>
<feature type="compositionally biased region" description="Basic and acidic residues" evidence="5">
    <location>
        <begin position="523"/>
        <end position="561"/>
    </location>
</feature>
<dbReference type="GO" id="GO:0003729">
    <property type="term" value="F:mRNA binding"/>
    <property type="evidence" value="ECO:0007669"/>
    <property type="project" value="TreeGrafter"/>
</dbReference>
<feature type="compositionally biased region" description="Basic and acidic residues" evidence="5">
    <location>
        <begin position="818"/>
        <end position="831"/>
    </location>
</feature>
<dbReference type="PANTHER" id="PTHR23111">
    <property type="entry name" value="ZINC FINGER PROTEIN"/>
    <property type="match status" value="1"/>
</dbReference>
<dbReference type="PROSITE" id="PS50199">
    <property type="entry name" value="ZF_RANBP2_2"/>
    <property type="match status" value="2"/>
</dbReference>
<keyword evidence="1" id="KW-0479">Metal-binding</keyword>
<dbReference type="SMART" id="SM00547">
    <property type="entry name" value="ZnF_RBZ"/>
    <property type="match status" value="2"/>
</dbReference>
<keyword evidence="2 4" id="KW-0863">Zinc-finger</keyword>
<comment type="caution">
    <text evidence="7">The sequence shown here is derived from an EMBL/GenBank/DDBJ whole genome shotgun (WGS) entry which is preliminary data.</text>
</comment>
<feature type="compositionally biased region" description="Basic residues" evidence="5">
    <location>
        <begin position="640"/>
        <end position="656"/>
    </location>
</feature>
<dbReference type="GO" id="GO:0008270">
    <property type="term" value="F:zinc ion binding"/>
    <property type="evidence" value="ECO:0007669"/>
    <property type="project" value="UniProtKB-KW"/>
</dbReference>
<evidence type="ECO:0000256" key="2">
    <source>
        <dbReference type="ARBA" id="ARBA00022771"/>
    </source>
</evidence>
<feature type="region of interest" description="Disordered" evidence="5">
    <location>
        <begin position="84"/>
        <end position="105"/>
    </location>
</feature>
<dbReference type="FunFam" id="4.10.1060.10:FF:000014">
    <property type="entry name" value="Putative zinc finger, RanBP2-type"/>
    <property type="match status" value="1"/>
</dbReference>
<feature type="domain" description="RanBP2-type" evidence="6">
    <location>
        <begin position="372"/>
        <end position="401"/>
    </location>
</feature>
<feature type="compositionally biased region" description="Acidic residues" evidence="5">
    <location>
        <begin position="621"/>
        <end position="636"/>
    </location>
</feature>
<dbReference type="SUPFAM" id="SSF90209">
    <property type="entry name" value="Ran binding protein zinc finger-like"/>
    <property type="match status" value="1"/>
</dbReference>
<feature type="compositionally biased region" description="Polar residues" evidence="5">
    <location>
        <begin position="698"/>
        <end position="709"/>
    </location>
</feature>
<dbReference type="AlphaFoldDB" id="A0AAV9BNI2"/>
<evidence type="ECO:0000256" key="3">
    <source>
        <dbReference type="ARBA" id="ARBA00022833"/>
    </source>
</evidence>
<dbReference type="Proteomes" id="UP001179952">
    <property type="component" value="Unassembled WGS sequence"/>
</dbReference>
<evidence type="ECO:0000313" key="8">
    <source>
        <dbReference type="Proteomes" id="UP001179952"/>
    </source>
</evidence>
<feature type="compositionally biased region" description="Low complexity" evidence="5">
    <location>
        <begin position="96"/>
        <end position="105"/>
    </location>
</feature>
<feature type="compositionally biased region" description="Basic and acidic residues" evidence="5">
    <location>
        <begin position="783"/>
        <end position="797"/>
    </location>
</feature>
<evidence type="ECO:0000256" key="5">
    <source>
        <dbReference type="SAM" id="MobiDB-lite"/>
    </source>
</evidence>
<name>A0AAV9BNI2_ACOGR</name>
<reference evidence="7" key="2">
    <citation type="submission" date="2023-06" db="EMBL/GenBank/DDBJ databases">
        <authorList>
            <person name="Ma L."/>
            <person name="Liu K.-W."/>
            <person name="Li Z."/>
            <person name="Hsiao Y.-Y."/>
            <person name="Qi Y."/>
            <person name="Fu T."/>
            <person name="Tang G."/>
            <person name="Zhang D."/>
            <person name="Sun W.-H."/>
            <person name="Liu D.-K."/>
            <person name="Li Y."/>
            <person name="Chen G.-Z."/>
            <person name="Liu X.-D."/>
            <person name="Liao X.-Y."/>
            <person name="Jiang Y.-T."/>
            <person name="Yu X."/>
            <person name="Hao Y."/>
            <person name="Huang J."/>
            <person name="Zhao X.-W."/>
            <person name="Ke S."/>
            <person name="Chen Y.-Y."/>
            <person name="Wu W.-L."/>
            <person name="Hsu J.-L."/>
            <person name="Lin Y.-F."/>
            <person name="Huang M.-D."/>
            <person name="Li C.-Y."/>
            <person name="Huang L."/>
            <person name="Wang Z.-W."/>
            <person name="Zhao X."/>
            <person name="Zhong W.-Y."/>
            <person name="Peng D.-H."/>
            <person name="Ahmad S."/>
            <person name="Lan S."/>
            <person name="Zhang J.-S."/>
            <person name="Tsai W.-C."/>
            <person name="Van De Peer Y."/>
            <person name="Liu Z.-J."/>
        </authorList>
    </citation>
    <scope>NUCLEOTIDE SEQUENCE</scope>
    <source>
        <strain evidence="7">SCP</strain>
        <tissue evidence="7">Leaves</tissue>
    </source>
</reference>
<feature type="compositionally biased region" description="Acidic residues" evidence="5">
    <location>
        <begin position="507"/>
        <end position="520"/>
    </location>
</feature>
<feature type="region of interest" description="Disordered" evidence="5">
    <location>
        <begin position="469"/>
        <end position="831"/>
    </location>
</feature>
<feature type="region of interest" description="Disordered" evidence="5">
    <location>
        <begin position="310"/>
        <end position="333"/>
    </location>
</feature>
<evidence type="ECO:0000256" key="1">
    <source>
        <dbReference type="ARBA" id="ARBA00022723"/>
    </source>
</evidence>
<dbReference type="EMBL" id="JAUJYN010000002">
    <property type="protein sequence ID" value="KAK1277836.1"/>
    <property type="molecule type" value="Genomic_DNA"/>
</dbReference>
<feature type="compositionally biased region" description="Acidic residues" evidence="5">
    <location>
        <begin position="661"/>
        <end position="676"/>
    </location>
</feature>
<evidence type="ECO:0000313" key="7">
    <source>
        <dbReference type="EMBL" id="KAK1277836.1"/>
    </source>
</evidence>
<dbReference type="Pfam" id="PF00641">
    <property type="entry name" value="Zn_ribbon_RanBP"/>
    <property type="match status" value="2"/>
</dbReference>
<reference evidence="7" key="1">
    <citation type="journal article" date="2023" name="Nat. Commun.">
        <title>Diploid and tetraploid genomes of Acorus and the evolution of monocots.</title>
        <authorList>
            <person name="Ma L."/>
            <person name="Liu K.W."/>
            <person name="Li Z."/>
            <person name="Hsiao Y.Y."/>
            <person name="Qi Y."/>
            <person name="Fu T."/>
            <person name="Tang G.D."/>
            <person name="Zhang D."/>
            <person name="Sun W.H."/>
            <person name="Liu D.K."/>
            <person name="Li Y."/>
            <person name="Chen G.Z."/>
            <person name="Liu X.D."/>
            <person name="Liao X.Y."/>
            <person name="Jiang Y.T."/>
            <person name="Yu X."/>
            <person name="Hao Y."/>
            <person name="Huang J."/>
            <person name="Zhao X.W."/>
            <person name="Ke S."/>
            <person name="Chen Y.Y."/>
            <person name="Wu W.L."/>
            <person name="Hsu J.L."/>
            <person name="Lin Y.F."/>
            <person name="Huang M.D."/>
            <person name="Li C.Y."/>
            <person name="Huang L."/>
            <person name="Wang Z.W."/>
            <person name="Zhao X."/>
            <person name="Zhong W.Y."/>
            <person name="Peng D.H."/>
            <person name="Ahmad S."/>
            <person name="Lan S."/>
            <person name="Zhang J.S."/>
            <person name="Tsai W.C."/>
            <person name="Van de Peer Y."/>
            <person name="Liu Z.J."/>
        </authorList>
    </citation>
    <scope>NUCLEOTIDE SEQUENCE</scope>
    <source>
        <strain evidence="7">SCP</strain>
    </source>
</reference>
<keyword evidence="3" id="KW-0862">Zinc</keyword>